<evidence type="ECO:0000313" key="6">
    <source>
        <dbReference type="Proteomes" id="UP001596414"/>
    </source>
</evidence>
<dbReference type="PANTHER" id="PTHR34236">
    <property type="entry name" value="DIMETHYL SULFOXIDE REDUCTASE TRANSCRIPTIONAL ACTIVATOR"/>
    <property type="match status" value="1"/>
</dbReference>
<dbReference type="InterPro" id="IPR007050">
    <property type="entry name" value="HTH_bacterioopsin"/>
</dbReference>
<dbReference type="PANTHER" id="PTHR34236:SF1">
    <property type="entry name" value="DIMETHYL SULFOXIDE REDUCTASE TRANSCRIPTIONAL ACTIVATOR"/>
    <property type="match status" value="1"/>
</dbReference>
<dbReference type="AlphaFoldDB" id="A0ABD5XA69"/>
<proteinExistence type="predicted"/>
<evidence type="ECO:0000256" key="1">
    <source>
        <dbReference type="ARBA" id="ARBA00023015"/>
    </source>
</evidence>
<name>A0ABD5XA69_9EURY</name>
<dbReference type="Proteomes" id="UP001596414">
    <property type="component" value="Unassembled WGS sequence"/>
</dbReference>
<protein>
    <submittedName>
        <fullName evidence="5">Helix-turn-helix domain-containing protein</fullName>
    </submittedName>
</protein>
<evidence type="ECO:0000259" key="3">
    <source>
        <dbReference type="Pfam" id="PF04967"/>
    </source>
</evidence>
<sequence>MIDECLAVEFEVGGDDCPLAAATRAVDVRIDSRPPQLREDGNVLLQFRAPSDPQLQETLDSDDRVRYLHVSDSRSEASYRCLSKHPCVVHELVSAGCMVESVQYEDGRALVTGAVVGRDVLQGVMERAGKTVGVKLRRAYQLQSQDEPSPSQQWDITPKQEACIRAALEVGYFSIPREATASEVADRLGISKSAFLERLHRAQRTLFEQLFL</sequence>
<dbReference type="Pfam" id="PF15915">
    <property type="entry name" value="BAT"/>
    <property type="match status" value="1"/>
</dbReference>
<dbReference type="InterPro" id="IPR031803">
    <property type="entry name" value="BAT_GAF/HTH-assoc"/>
</dbReference>
<keyword evidence="1" id="KW-0805">Transcription regulation</keyword>
<dbReference type="EMBL" id="JBHSZQ010000020">
    <property type="protein sequence ID" value="MFC7126439.1"/>
    <property type="molecule type" value="Genomic_DNA"/>
</dbReference>
<dbReference type="RefSeq" id="WP_267635992.1">
    <property type="nucleotide sequence ID" value="NZ_JAODIY010000001.1"/>
</dbReference>
<feature type="domain" description="Bacterioopsin transcriptional activator GAF and HTH associated" evidence="4">
    <location>
        <begin position="3"/>
        <end position="126"/>
    </location>
</feature>
<dbReference type="Pfam" id="PF04967">
    <property type="entry name" value="HTH_10"/>
    <property type="match status" value="1"/>
</dbReference>
<comment type="caution">
    <text evidence="5">The sequence shown here is derived from an EMBL/GenBank/DDBJ whole genome shotgun (WGS) entry which is preliminary data.</text>
</comment>
<evidence type="ECO:0000313" key="5">
    <source>
        <dbReference type="EMBL" id="MFC7126439.1"/>
    </source>
</evidence>
<evidence type="ECO:0000259" key="4">
    <source>
        <dbReference type="Pfam" id="PF15915"/>
    </source>
</evidence>
<feature type="domain" description="HTH bat-type" evidence="3">
    <location>
        <begin position="156"/>
        <end position="208"/>
    </location>
</feature>
<reference evidence="5 6" key="1">
    <citation type="journal article" date="2014" name="Int. J. Syst. Evol. Microbiol.">
        <title>Complete genome sequence of Corynebacterium casei LMG S-19264T (=DSM 44701T), isolated from a smear-ripened cheese.</title>
        <authorList>
            <consortium name="US DOE Joint Genome Institute (JGI-PGF)"/>
            <person name="Walter F."/>
            <person name="Albersmeier A."/>
            <person name="Kalinowski J."/>
            <person name="Ruckert C."/>
        </authorList>
    </citation>
    <scope>NUCLEOTIDE SEQUENCE [LARGE SCALE GENOMIC DNA]</scope>
    <source>
        <strain evidence="5 6">CGMCC 4.7215</strain>
    </source>
</reference>
<gene>
    <name evidence="5" type="ORF">ACFQJ7_10390</name>
</gene>
<keyword evidence="2" id="KW-0804">Transcription</keyword>
<organism evidence="5 6">
    <name type="scientific">Halovenus rubra</name>
    <dbReference type="NCBI Taxonomy" id="869890"/>
    <lineage>
        <taxon>Archaea</taxon>
        <taxon>Methanobacteriati</taxon>
        <taxon>Methanobacteriota</taxon>
        <taxon>Stenosarchaea group</taxon>
        <taxon>Halobacteria</taxon>
        <taxon>Halobacteriales</taxon>
        <taxon>Haloarculaceae</taxon>
        <taxon>Halovenus</taxon>
    </lineage>
</organism>
<accession>A0ABD5XA69</accession>
<evidence type="ECO:0000256" key="2">
    <source>
        <dbReference type="ARBA" id="ARBA00023163"/>
    </source>
</evidence>